<dbReference type="GO" id="GO:0006282">
    <property type="term" value="P:regulation of DNA repair"/>
    <property type="evidence" value="ECO:0007669"/>
    <property type="project" value="UniProtKB-UniRule"/>
</dbReference>
<sequence length="254" mass="30205">MGQRFIVDDQGKVSRIADNAPETKQRKNNRHRLIFDVAMDYLSYRDHTEQEMVEYLGKKNYTAKEIAVCMAELKNYGYVDDQAYIARVCEENQLYKHFGKSRLRWELKRRGVSEQSLHTLEDYISEDDEIRNARAAFETAKDKYRTDTYVKRRQKIAAWMQRRGFSFETIRPLLAQVNREEDQNFDEQNETDSAALEQDYAKYYRMQSRKGYHGWELKARIKRNLMSRGHCSTAVQAMMEQHTSDGDFDDEQKD</sequence>
<dbReference type="eggNOG" id="COG2137">
    <property type="taxonomic scope" value="Bacteria"/>
</dbReference>
<comment type="function">
    <text evidence="5">Modulates RecA activity.</text>
</comment>
<dbReference type="OrthoDB" id="9804967at2"/>
<protein>
    <recommendedName>
        <fullName evidence="3 5">Regulatory protein RecX</fullName>
    </recommendedName>
</protein>
<dbReference type="InterPro" id="IPR036388">
    <property type="entry name" value="WH-like_DNA-bd_sf"/>
</dbReference>
<dbReference type="PANTHER" id="PTHR33602">
    <property type="entry name" value="REGULATORY PROTEIN RECX FAMILY PROTEIN"/>
    <property type="match status" value="1"/>
</dbReference>
<dbReference type="HOGENOM" id="CLU_066607_4_0_9"/>
<evidence type="ECO:0000313" key="8">
    <source>
        <dbReference type="EMBL" id="EFV02412.1"/>
    </source>
</evidence>
<evidence type="ECO:0000256" key="1">
    <source>
        <dbReference type="ARBA" id="ARBA00004496"/>
    </source>
</evidence>
<dbReference type="InterPro" id="IPR003783">
    <property type="entry name" value="Regulatory_RecX"/>
</dbReference>
<dbReference type="HAMAP" id="MF_01114">
    <property type="entry name" value="RecX"/>
    <property type="match status" value="1"/>
</dbReference>
<keyword evidence="4 5" id="KW-0963">Cytoplasm</keyword>
<name>E6MER4_9FIRM</name>
<feature type="domain" description="RecX third three-helical" evidence="6">
    <location>
        <begin position="127"/>
        <end position="171"/>
    </location>
</feature>
<reference evidence="8 9" key="1">
    <citation type="submission" date="2010-12" db="EMBL/GenBank/DDBJ databases">
        <authorList>
            <person name="Muzny D."/>
            <person name="Qin X."/>
            <person name="Deng J."/>
            <person name="Jiang H."/>
            <person name="Liu Y."/>
            <person name="Qu J."/>
            <person name="Song X.-Z."/>
            <person name="Zhang L."/>
            <person name="Thornton R."/>
            <person name="Coyle M."/>
            <person name="Francisco L."/>
            <person name="Jackson L."/>
            <person name="Javaid M."/>
            <person name="Korchina V."/>
            <person name="Kovar C."/>
            <person name="Mata R."/>
            <person name="Mathew T."/>
            <person name="Ngo R."/>
            <person name="Nguyen L."/>
            <person name="Nguyen N."/>
            <person name="Okwuonu G."/>
            <person name="Ongeri F."/>
            <person name="Pham C."/>
            <person name="Simmons D."/>
            <person name="Wilczek-Boney K."/>
            <person name="Hale W."/>
            <person name="Jakkamsetti A."/>
            <person name="Pham P."/>
            <person name="Ruth R."/>
            <person name="San Lucas F."/>
            <person name="Warren J."/>
            <person name="Zhang J."/>
            <person name="Zhao Z."/>
            <person name="Zhou C."/>
            <person name="Zhu D."/>
            <person name="Lee S."/>
            <person name="Bess C."/>
            <person name="Blankenburg K."/>
            <person name="Forbes L."/>
            <person name="Fu Q."/>
            <person name="Gubbala S."/>
            <person name="Hirani K."/>
            <person name="Jayaseelan J.C."/>
            <person name="Lara F."/>
            <person name="Munidasa M."/>
            <person name="Palculict T."/>
            <person name="Patil S."/>
            <person name="Pu L.-L."/>
            <person name="Saada N."/>
            <person name="Tang L."/>
            <person name="Weissenberger G."/>
            <person name="Zhu Y."/>
            <person name="Hemphill L."/>
            <person name="Shang Y."/>
            <person name="Youmans B."/>
            <person name="Ayvaz T."/>
            <person name="Ross M."/>
            <person name="Santibanez J."/>
            <person name="Aqrawi P."/>
            <person name="Gross S."/>
            <person name="Joshi V."/>
            <person name="Fowler G."/>
            <person name="Nazareth L."/>
            <person name="Reid J."/>
            <person name="Worley K."/>
            <person name="Petrosino J."/>
            <person name="Highlander S."/>
            <person name="Gibbs R."/>
        </authorList>
    </citation>
    <scope>NUCLEOTIDE SEQUENCE [LARGE SCALE GENOMIC DNA]</scope>
    <source>
        <strain evidence="8 9">ATCC 23263</strain>
    </source>
</reference>
<dbReference type="InterPro" id="IPR053926">
    <property type="entry name" value="RecX_HTH_1st"/>
</dbReference>
<evidence type="ECO:0000256" key="3">
    <source>
        <dbReference type="ARBA" id="ARBA00018111"/>
    </source>
</evidence>
<evidence type="ECO:0000256" key="4">
    <source>
        <dbReference type="ARBA" id="ARBA00022490"/>
    </source>
</evidence>
<dbReference type="EMBL" id="AEQN01000008">
    <property type="protein sequence ID" value="EFV02412.1"/>
    <property type="molecule type" value="Genomic_DNA"/>
</dbReference>
<dbReference type="AlphaFoldDB" id="E6MER4"/>
<dbReference type="GO" id="GO:0005737">
    <property type="term" value="C:cytoplasm"/>
    <property type="evidence" value="ECO:0007669"/>
    <property type="project" value="UniProtKB-SubCell"/>
</dbReference>
<keyword evidence="9" id="KW-1185">Reference proteome</keyword>
<dbReference type="Pfam" id="PF21982">
    <property type="entry name" value="RecX_HTH1"/>
    <property type="match status" value="1"/>
</dbReference>
<evidence type="ECO:0000313" key="9">
    <source>
        <dbReference type="Proteomes" id="UP000004754"/>
    </source>
</evidence>
<evidence type="ECO:0000256" key="5">
    <source>
        <dbReference type="HAMAP-Rule" id="MF_01114"/>
    </source>
</evidence>
<dbReference type="Gene3D" id="1.10.10.10">
    <property type="entry name" value="Winged helix-like DNA-binding domain superfamily/Winged helix DNA-binding domain"/>
    <property type="match status" value="2"/>
</dbReference>
<evidence type="ECO:0000259" key="7">
    <source>
        <dbReference type="Pfam" id="PF21982"/>
    </source>
</evidence>
<dbReference type="Proteomes" id="UP000004754">
    <property type="component" value="Unassembled WGS sequence"/>
</dbReference>
<evidence type="ECO:0000259" key="6">
    <source>
        <dbReference type="Pfam" id="PF21981"/>
    </source>
</evidence>
<dbReference type="PANTHER" id="PTHR33602:SF1">
    <property type="entry name" value="REGULATORY PROTEIN RECX FAMILY PROTEIN"/>
    <property type="match status" value="1"/>
</dbReference>
<feature type="domain" description="RecX first three-helical" evidence="7">
    <location>
        <begin position="36"/>
        <end position="73"/>
    </location>
</feature>
<comment type="similarity">
    <text evidence="2 5">Belongs to the RecX family.</text>
</comment>
<comment type="subcellular location">
    <subcellularLocation>
        <location evidence="1 5">Cytoplasm</location>
    </subcellularLocation>
</comment>
<organism evidence="8 9">
    <name type="scientific">Pseudoramibacter alactolyticus ATCC 23263</name>
    <dbReference type="NCBI Taxonomy" id="887929"/>
    <lineage>
        <taxon>Bacteria</taxon>
        <taxon>Bacillati</taxon>
        <taxon>Bacillota</taxon>
        <taxon>Clostridia</taxon>
        <taxon>Eubacteriales</taxon>
        <taxon>Eubacteriaceae</taxon>
        <taxon>Pseudoramibacter</taxon>
    </lineage>
</organism>
<comment type="caution">
    <text evidence="8">The sequence shown here is derived from an EMBL/GenBank/DDBJ whole genome shotgun (WGS) entry which is preliminary data.</text>
</comment>
<evidence type="ECO:0000256" key="2">
    <source>
        <dbReference type="ARBA" id="ARBA00009695"/>
    </source>
</evidence>
<proteinExistence type="inferred from homology"/>
<dbReference type="InterPro" id="IPR053925">
    <property type="entry name" value="RecX_HTH_3rd"/>
</dbReference>
<gene>
    <name evidence="5 8" type="primary">recX</name>
    <name evidence="8" type="ORF">HMP0721_0507</name>
</gene>
<dbReference type="STRING" id="887929.HMP0721_0507"/>
<dbReference type="Pfam" id="PF21981">
    <property type="entry name" value="RecX_HTH3"/>
    <property type="match status" value="1"/>
</dbReference>
<accession>E6MER4</accession>